<feature type="chain" id="PRO_5038634640" evidence="5">
    <location>
        <begin position="29"/>
        <end position="342"/>
    </location>
</feature>
<evidence type="ECO:0000259" key="6">
    <source>
        <dbReference type="PROSITE" id="PS50983"/>
    </source>
</evidence>
<dbReference type="RefSeq" id="WP_181918025.1">
    <property type="nucleotide sequence ID" value="NZ_QRDZ01000032.1"/>
</dbReference>
<dbReference type="PROSITE" id="PS50983">
    <property type="entry name" value="FE_B12_PBP"/>
    <property type="match status" value="1"/>
</dbReference>
<dbReference type="GO" id="GO:1901678">
    <property type="term" value="P:iron coordination entity transport"/>
    <property type="evidence" value="ECO:0007669"/>
    <property type="project" value="UniProtKB-ARBA"/>
</dbReference>
<gene>
    <name evidence="7" type="ORF">DFP98_1322</name>
</gene>
<protein>
    <submittedName>
        <fullName evidence="7">Iron complex transport system substrate-binding protein</fullName>
    </submittedName>
</protein>
<comment type="subcellular location">
    <subcellularLocation>
        <location evidence="1">Cell envelope</location>
    </subcellularLocation>
</comment>
<dbReference type="InterPro" id="IPR051313">
    <property type="entry name" value="Bact_iron-sidero_bind"/>
</dbReference>
<comment type="caution">
    <text evidence="7">The sequence shown here is derived from an EMBL/GenBank/DDBJ whole genome shotgun (WGS) entry which is preliminary data.</text>
</comment>
<dbReference type="Gene3D" id="3.40.50.1980">
    <property type="entry name" value="Nitrogenase molybdenum iron protein domain"/>
    <property type="match status" value="2"/>
</dbReference>
<feature type="domain" description="Fe/B12 periplasmic-binding" evidence="6">
    <location>
        <begin position="73"/>
        <end position="340"/>
    </location>
</feature>
<comment type="similarity">
    <text evidence="2">Belongs to the bacterial solute-binding protein 8 family.</text>
</comment>
<reference evidence="7 8" key="1">
    <citation type="submission" date="2018-07" db="EMBL/GenBank/DDBJ databases">
        <title>Genomic Encyclopedia of Type Strains, Phase III (KMG-III): the genomes of soil and plant-associated and newly described type strains.</title>
        <authorList>
            <person name="Whitman W."/>
        </authorList>
    </citation>
    <scope>NUCLEOTIDE SEQUENCE [LARGE SCALE GENOMIC DNA]</scope>
    <source>
        <strain evidence="7 8">CECT 7287</strain>
    </source>
</reference>
<keyword evidence="4 5" id="KW-0732">Signal</keyword>
<evidence type="ECO:0000256" key="3">
    <source>
        <dbReference type="ARBA" id="ARBA00022448"/>
    </source>
</evidence>
<accession>A0A3D9IBJ6</accession>
<dbReference type="SUPFAM" id="SSF53807">
    <property type="entry name" value="Helical backbone' metal receptor"/>
    <property type="match status" value="1"/>
</dbReference>
<evidence type="ECO:0000313" key="8">
    <source>
        <dbReference type="Proteomes" id="UP000256977"/>
    </source>
</evidence>
<dbReference type="PANTHER" id="PTHR30532:SF1">
    <property type="entry name" value="IRON(3+)-HYDROXAMATE-BINDING PROTEIN FHUD"/>
    <property type="match status" value="1"/>
</dbReference>
<keyword evidence="8" id="KW-1185">Reference proteome</keyword>
<evidence type="ECO:0000313" key="7">
    <source>
        <dbReference type="EMBL" id="RED59081.1"/>
    </source>
</evidence>
<name>A0A3D9IBJ6_9BACL</name>
<dbReference type="AlphaFoldDB" id="A0A3D9IBJ6"/>
<sequence length="342" mass="38003">MNRLPSFVSTTALFLALIILLAACSPSATQSRSEAQPEGSANNGAASEASPAFKKYKDFQDKTTEIPVHPQRIAVIAGSGAIIDVKELGFQPIAYPHRYMSNSSILKSTHESLSVAAPDIGMPTNLEQLAALEPDLMIMGYETQDNEYNMLQKIGPVAAFDESVPLQQRITVIGEILGKQTESEAILSDLEQKTRSMWQQVREQGKIAEGETAAVVVYYWNKKMYLMKNFGVFDLINHPMGFKMSDKVASLSSSSPSPYIEITEEALHDVLIADRLFLLYDSNADAKEGFKQLKQSKVFQSLPPVKNGKIHYIPLEYNDNDLITTRKLVDVFPQILDSEMFE</sequence>
<dbReference type="GO" id="GO:0030288">
    <property type="term" value="C:outer membrane-bounded periplasmic space"/>
    <property type="evidence" value="ECO:0007669"/>
    <property type="project" value="TreeGrafter"/>
</dbReference>
<evidence type="ECO:0000256" key="1">
    <source>
        <dbReference type="ARBA" id="ARBA00004196"/>
    </source>
</evidence>
<proteinExistence type="inferred from homology"/>
<organism evidence="7 8">
    <name type="scientific">Cohnella phaseoli</name>
    <dbReference type="NCBI Taxonomy" id="456490"/>
    <lineage>
        <taxon>Bacteria</taxon>
        <taxon>Bacillati</taxon>
        <taxon>Bacillota</taxon>
        <taxon>Bacilli</taxon>
        <taxon>Bacillales</taxon>
        <taxon>Paenibacillaceae</taxon>
        <taxon>Cohnella</taxon>
    </lineage>
</organism>
<dbReference type="PROSITE" id="PS51257">
    <property type="entry name" value="PROKAR_LIPOPROTEIN"/>
    <property type="match status" value="1"/>
</dbReference>
<evidence type="ECO:0000256" key="4">
    <source>
        <dbReference type="ARBA" id="ARBA00022729"/>
    </source>
</evidence>
<dbReference type="Pfam" id="PF01497">
    <property type="entry name" value="Peripla_BP_2"/>
    <property type="match status" value="1"/>
</dbReference>
<dbReference type="EMBL" id="QRDZ01000032">
    <property type="protein sequence ID" value="RED59081.1"/>
    <property type="molecule type" value="Genomic_DNA"/>
</dbReference>
<evidence type="ECO:0000256" key="2">
    <source>
        <dbReference type="ARBA" id="ARBA00008814"/>
    </source>
</evidence>
<feature type="signal peptide" evidence="5">
    <location>
        <begin position="1"/>
        <end position="28"/>
    </location>
</feature>
<dbReference type="PANTHER" id="PTHR30532">
    <property type="entry name" value="IRON III DICITRATE-BINDING PERIPLASMIC PROTEIN"/>
    <property type="match status" value="1"/>
</dbReference>
<evidence type="ECO:0000256" key="5">
    <source>
        <dbReference type="SAM" id="SignalP"/>
    </source>
</evidence>
<keyword evidence="3" id="KW-0813">Transport</keyword>
<dbReference type="Proteomes" id="UP000256977">
    <property type="component" value="Unassembled WGS sequence"/>
</dbReference>
<dbReference type="InterPro" id="IPR002491">
    <property type="entry name" value="ABC_transptr_periplasmic_BD"/>
</dbReference>